<dbReference type="PROSITE" id="PS50198">
    <property type="entry name" value="PPIC_PPIASE_2"/>
    <property type="match status" value="2"/>
</dbReference>
<evidence type="ECO:0000256" key="5">
    <source>
        <dbReference type="ARBA" id="ARBA00023186"/>
    </source>
</evidence>
<evidence type="ECO:0000256" key="4">
    <source>
        <dbReference type="ARBA" id="ARBA00023110"/>
    </source>
</evidence>
<keyword evidence="2 7" id="KW-0677">Repeat</keyword>
<accession>A0A7C2AHT5</accession>
<dbReference type="EMBL" id="DRHY01000194">
    <property type="protein sequence ID" value="HEC74491.1"/>
    <property type="molecule type" value="Genomic_DNA"/>
</dbReference>
<evidence type="ECO:0000256" key="2">
    <source>
        <dbReference type="ARBA" id="ARBA00022737"/>
    </source>
</evidence>
<feature type="signal peptide" evidence="7">
    <location>
        <begin position="1"/>
        <end position="19"/>
    </location>
</feature>
<dbReference type="InterPro" id="IPR046357">
    <property type="entry name" value="PPIase_dom_sf"/>
</dbReference>
<reference evidence="9" key="1">
    <citation type="journal article" date="2020" name="mSystems">
        <title>Genome- and Community-Level Interaction Insights into Carbon Utilization and Element Cycling Functions of Hydrothermarchaeota in Hydrothermal Sediment.</title>
        <authorList>
            <person name="Zhou Z."/>
            <person name="Liu Y."/>
            <person name="Xu W."/>
            <person name="Pan J."/>
            <person name="Luo Z.H."/>
            <person name="Li M."/>
        </authorList>
    </citation>
    <scope>NUCLEOTIDE SEQUENCE [LARGE SCALE GENOMIC DNA]</scope>
    <source>
        <strain evidence="9">HyVt-380</strain>
    </source>
</reference>
<dbReference type="GO" id="GO:0051082">
    <property type="term" value="F:unfolded protein binding"/>
    <property type="evidence" value="ECO:0007669"/>
    <property type="project" value="UniProtKB-UniRule"/>
</dbReference>
<dbReference type="Pfam" id="PF09312">
    <property type="entry name" value="SurA_N"/>
    <property type="match status" value="1"/>
</dbReference>
<evidence type="ECO:0000256" key="1">
    <source>
        <dbReference type="ARBA" id="ARBA00022729"/>
    </source>
</evidence>
<keyword evidence="6 7" id="KW-0413">Isomerase</keyword>
<dbReference type="GO" id="GO:0030288">
    <property type="term" value="C:outer membrane-bounded periplasmic space"/>
    <property type="evidence" value="ECO:0007669"/>
    <property type="project" value="InterPro"/>
</dbReference>
<dbReference type="PANTHER" id="PTHR47637:SF1">
    <property type="entry name" value="CHAPERONE SURA"/>
    <property type="match status" value="1"/>
</dbReference>
<keyword evidence="3 7" id="KW-0574">Periplasm</keyword>
<dbReference type="GO" id="GO:0006457">
    <property type="term" value="P:protein folding"/>
    <property type="evidence" value="ECO:0007669"/>
    <property type="project" value="UniProtKB-UniRule"/>
</dbReference>
<proteinExistence type="inferred from homology"/>
<dbReference type="InterPro" id="IPR023034">
    <property type="entry name" value="PPIase_SurA"/>
</dbReference>
<evidence type="ECO:0000259" key="8">
    <source>
        <dbReference type="PROSITE" id="PS50198"/>
    </source>
</evidence>
<evidence type="ECO:0000256" key="3">
    <source>
        <dbReference type="ARBA" id="ARBA00022764"/>
    </source>
</evidence>
<organism evidence="9">
    <name type="scientific">Methylophaga aminisulfidivorans</name>
    <dbReference type="NCBI Taxonomy" id="230105"/>
    <lineage>
        <taxon>Bacteria</taxon>
        <taxon>Pseudomonadati</taxon>
        <taxon>Pseudomonadota</taxon>
        <taxon>Gammaproteobacteria</taxon>
        <taxon>Thiotrichales</taxon>
        <taxon>Piscirickettsiaceae</taxon>
        <taxon>Methylophaga</taxon>
    </lineage>
</organism>
<keyword evidence="4 7" id="KW-0697">Rotamase</keyword>
<dbReference type="Pfam" id="PF00639">
    <property type="entry name" value="Rotamase"/>
    <property type="match status" value="1"/>
</dbReference>
<dbReference type="SUPFAM" id="SSF109998">
    <property type="entry name" value="Triger factor/SurA peptide-binding domain-like"/>
    <property type="match status" value="1"/>
</dbReference>
<dbReference type="Gene3D" id="1.10.4030.10">
    <property type="entry name" value="Porin chaperone SurA, peptide-binding domain"/>
    <property type="match status" value="1"/>
</dbReference>
<dbReference type="EC" id="5.2.1.8" evidence="7"/>
<evidence type="ECO:0000256" key="7">
    <source>
        <dbReference type="HAMAP-Rule" id="MF_01183"/>
    </source>
</evidence>
<feature type="domain" description="PpiC" evidence="8">
    <location>
        <begin position="168"/>
        <end position="269"/>
    </location>
</feature>
<dbReference type="Pfam" id="PF13616">
    <property type="entry name" value="Rotamase_3"/>
    <property type="match status" value="1"/>
</dbReference>
<dbReference type="InterPro" id="IPR023058">
    <property type="entry name" value="PPIase_PpiC_CS"/>
</dbReference>
<dbReference type="PANTHER" id="PTHR47637">
    <property type="entry name" value="CHAPERONE SURA"/>
    <property type="match status" value="1"/>
</dbReference>
<dbReference type="InterPro" id="IPR027304">
    <property type="entry name" value="Trigger_fact/SurA_dom_sf"/>
</dbReference>
<dbReference type="AlphaFoldDB" id="A0A7C2AHT5"/>
<dbReference type="GO" id="GO:0003755">
    <property type="term" value="F:peptidyl-prolyl cis-trans isomerase activity"/>
    <property type="evidence" value="ECO:0007669"/>
    <property type="project" value="UniProtKB-UniRule"/>
</dbReference>
<dbReference type="InterPro" id="IPR015391">
    <property type="entry name" value="SurA_N"/>
</dbReference>
<name>A0A7C2AHT5_9GAMM</name>
<keyword evidence="1 7" id="KW-0732">Signal</keyword>
<comment type="function">
    <text evidence="7">Chaperone involved in the correct folding and assembly of outer membrane proteins. Recognizes specific patterns of aromatic residues and the orientation of their side chains, which are found more frequently in integral outer membrane proteins. May act in both early periplasmic and late outer membrane-associated steps of protein maturation.</text>
</comment>
<dbReference type="InterPro" id="IPR000297">
    <property type="entry name" value="PPIase_PpiC"/>
</dbReference>
<feature type="domain" description="PpiC" evidence="8">
    <location>
        <begin position="278"/>
        <end position="377"/>
    </location>
</feature>
<comment type="caution">
    <text evidence="9">The sequence shown here is derived from an EMBL/GenBank/DDBJ whole genome shotgun (WGS) entry which is preliminary data.</text>
</comment>
<sequence precursor="true">MIKYLIVALLLLTTNMISAKPLDKIVAVVNDQVILESELVEMEQTVRQQIRQRNSAMPPSEILRQQVLERLVMQNLQLEEAEKVGIRVGDDALNAALKQIATKNNMTLRQFRDVLANDGYDFSLFRETIRNEMIIARLRKSQVEDRVVVSDREIDNFLATQQIQEGGDIEYDLQHILISLPEAASPEQVQAAEKRLQKIQNLLTEGGDFAEIAAGYSDGQNALEGGELGWRKQGELPSLFAAVVPSLAVGEVSQPLRSGSGYHLVRIKDKKSQEVHLVKQTLASHILLKANELTTDEQAKQRLEQLRQRIINGEDFAELAKAHSEDTGSAIDGGSLGWVSPGVMVPEFEEKMNELAVGEVSDVFKSRFGWHLIKVFDRREENMAEEYKRSQAREQIRQRKIDEDMETWLRTMRDEAYVEYRNN</sequence>
<evidence type="ECO:0000313" key="9">
    <source>
        <dbReference type="EMBL" id="HEC74491.1"/>
    </source>
</evidence>
<protein>
    <recommendedName>
        <fullName evidence="7">Chaperone SurA</fullName>
    </recommendedName>
    <alternativeName>
        <fullName evidence="7">Peptidyl-prolyl cis-trans isomerase SurA</fullName>
        <shortName evidence="7">PPIase SurA</shortName>
        <ecNumber evidence="7">5.2.1.8</ecNumber>
    </alternativeName>
    <alternativeName>
        <fullName evidence="7">Rotamase SurA</fullName>
    </alternativeName>
</protein>
<keyword evidence="5 7" id="KW-0143">Chaperone</keyword>
<dbReference type="Proteomes" id="UP000886384">
    <property type="component" value="Unassembled WGS sequence"/>
</dbReference>
<feature type="chain" id="PRO_5028541381" description="Chaperone SurA" evidence="7">
    <location>
        <begin position="20"/>
        <end position="423"/>
    </location>
</feature>
<dbReference type="SUPFAM" id="SSF54534">
    <property type="entry name" value="FKBP-like"/>
    <property type="match status" value="2"/>
</dbReference>
<dbReference type="InterPro" id="IPR050280">
    <property type="entry name" value="OMP_Chaperone_SurA"/>
</dbReference>
<dbReference type="HAMAP" id="MF_01183">
    <property type="entry name" value="Chaperone_SurA"/>
    <property type="match status" value="1"/>
</dbReference>
<dbReference type="PROSITE" id="PS01096">
    <property type="entry name" value="PPIC_PPIASE_1"/>
    <property type="match status" value="1"/>
</dbReference>
<dbReference type="Gene3D" id="3.10.50.40">
    <property type="match status" value="2"/>
</dbReference>
<dbReference type="GO" id="GO:0050821">
    <property type="term" value="P:protein stabilization"/>
    <property type="evidence" value="ECO:0007669"/>
    <property type="project" value="InterPro"/>
</dbReference>
<dbReference type="GO" id="GO:0043165">
    <property type="term" value="P:Gram-negative-bacterium-type cell outer membrane assembly"/>
    <property type="evidence" value="ECO:0007669"/>
    <property type="project" value="InterPro"/>
</dbReference>
<gene>
    <name evidence="7" type="primary">surA</name>
    <name evidence="9" type="ORF">ENI26_08970</name>
</gene>
<comment type="catalytic activity">
    <reaction evidence="7">
        <text>[protein]-peptidylproline (omega=180) = [protein]-peptidylproline (omega=0)</text>
        <dbReference type="Rhea" id="RHEA:16237"/>
        <dbReference type="Rhea" id="RHEA-COMP:10747"/>
        <dbReference type="Rhea" id="RHEA-COMP:10748"/>
        <dbReference type="ChEBI" id="CHEBI:83833"/>
        <dbReference type="ChEBI" id="CHEBI:83834"/>
        <dbReference type="EC" id="5.2.1.8"/>
    </reaction>
</comment>
<comment type="domain">
    <text evidence="7">The PPIase activity resides only in the second parvulin domain. The N-terminal region and the C-terminal tail are necessary and sufficient for the chaperone activity of SurA. The PPIase activity is dispensable for SurA to function as a chaperone. The N-terminal region and the C-terminal tail are also required for porin recognition.</text>
</comment>
<evidence type="ECO:0000256" key="6">
    <source>
        <dbReference type="ARBA" id="ARBA00023235"/>
    </source>
</evidence>
<comment type="subcellular location">
    <subcellularLocation>
        <location evidence="7">Periplasm</location>
    </subcellularLocation>
    <text evidence="7">Is capable of associating with the outer membrane.</text>
</comment>
<dbReference type="GO" id="GO:0042277">
    <property type="term" value="F:peptide binding"/>
    <property type="evidence" value="ECO:0007669"/>
    <property type="project" value="InterPro"/>
</dbReference>